<comment type="caution">
    <text evidence="2">The sequence shown here is derived from an EMBL/GenBank/DDBJ whole genome shotgun (WGS) entry which is preliminary data.</text>
</comment>
<protein>
    <submittedName>
        <fullName evidence="2">Uncharacterized protein</fullName>
    </submittedName>
</protein>
<feature type="non-terminal residue" evidence="2">
    <location>
        <position position="1"/>
    </location>
</feature>
<feature type="non-terminal residue" evidence="2">
    <location>
        <position position="95"/>
    </location>
</feature>
<name>A0A699X5B6_TANCI</name>
<reference evidence="2" key="1">
    <citation type="journal article" date="2019" name="Sci. Rep.">
        <title>Draft genome of Tanacetum cinerariifolium, the natural source of mosquito coil.</title>
        <authorList>
            <person name="Yamashiro T."/>
            <person name="Shiraishi A."/>
            <person name="Satake H."/>
            <person name="Nakayama K."/>
        </authorList>
    </citation>
    <scope>NUCLEOTIDE SEQUENCE</scope>
</reference>
<accession>A0A699X5B6</accession>
<feature type="region of interest" description="Disordered" evidence="1">
    <location>
        <begin position="1"/>
        <end position="95"/>
    </location>
</feature>
<evidence type="ECO:0000313" key="2">
    <source>
        <dbReference type="EMBL" id="GFD54917.1"/>
    </source>
</evidence>
<dbReference type="AlphaFoldDB" id="A0A699X5B6"/>
<gene>
    <name evidence="2" type="ORF">Tci_926886</name>
</gene>
<dbReference type="EMBL" id="BKCJ011811742">
    <property type="protein sequence ID" value="GFD54917.1"/>
    <property type="molecule type" value="Genomic_DNA"/>
</dbReference>
<organism evidence="2">
    <name type="scientific">Tanacetum cinerariifolium</name>
    <name type="common">Dalmatian daisy</name>
    <name type="synonym">Chrysanthemum cinerariifolium</name>
    <dbReference type="NCBI Taxonomy" id="118510"/>
    <lineage>
        <taxon>Eukaryota</taxon>
        <taxon>Viridiplantae</taxon>
        <taxon>Streptophyta</taxon>
        <taxon>Embryophyta</taxon>
        <taxon>Tracheophyta</taxon>
        <taxon>Spermatophyta</taxon>
        <taxon>Magnoliopsida</taxon>
        <taxon>eudicotyledons</taxon>
        <taxon>Gunneridae</taxon>
        <taxon>Pentapetalae</taxon>
        <taxon>asterids</taxon>
        <taxon>campanulids</taxon>
        <taxon>Asterales</taxon>
        <taxon>Asteraceae</taxon>
        <taxon>Asteroideae</taxon>
        <taxon>Anthemideae</taxon>
        <taxon>Anthemidinae</taxon>
        <taxon>Tanacetum</taxon>
    </lineage>
</organism>
<sequence length="95" mass="10632">AGAQCCHRSRQGRRTGSWLRRGRRRGALAGVPHANLYRADTRDHRRTARRRLPSCGHSESRPSDVSGKRDQCRGRAAGVERDKPGGDTDHRHEPA</sequence>
<feature type="compositionally biased region" description="Basic and acidic residues" evidence="1">
    <location>
        <begin position="58"/>
        <end position="95"/>
    </location>
</feature>
<proteinExistence type="predicted"/>
<evidence type="ECO:0000256" key="1">
    <source>
        <dbReference type="SAM" id="MobiDB-lite"/>
    </source>
</evidence>